<sequence length="101" mass="11381">MVAVAVEEEGGGKEQSGVKREKPVVRPEEIPPVPENRFLLRRDQPGQEDQPDITEPEASSLPNDLKQSVTKSGRKIKGRGTMVHYPIITTTILYQWYIILL</sequence>
<reference evidence="3" key="3">
    <citation type="submission" date="2025-09" db="UniProtKB">
        <authorList>
            <consortium name="Ensembl"/>
        </authorList>
    </citation>
    <scope>IDENTIFICATION</scope>
</reference>
<feature type="region of interest" description="Disordered" evidence="1">
    <location>
        <begin position="1"/>
        <end position="75"/>
    </location>
</feature>
<keyword evidence="2" id="KW-1133">Transmembrane helix</keyword>
<dbReference type="AlphaFoldDB" id="A0A4W5LGE5"/>
<accession>A0A4W5LGE5</accession>
<dbReference type="Ensembl" id="ENSHHUT00000025919.1">
    <property type="protein sequence ID" value="ENSHHUP00000024964.1"/>
    <property type="gene ID" value="ENSHHUG00000015721.1"/>
</dbReference>
<reference evidence="4" key="1">
    <citation type="submission" date="2018-06" db="EMBL/GenBank/DDBJ databases">
        <title>Genome assembly of Danube salmon.</title>
        <authorList>
            <person name="Macqueen D.J."/>
            <person name="Gundappa M.K."/>
        </authorList>
    </citation>
    <scope>NUCLEOTIDE SEQUENCE [LARGE SCALE GENOMIC DNA]</scope>
</reference>
<evidence type="ECO:0000313" key="4">
    <source>
        <dbReference type="Proteomes" id="UP000314982"/>
    </source>
</evidence>
<feature type="compositionally biased region" description="Basic and acidic residues" evidence="1">
    <location>
        <begin position="10"/>
        <end position="29"/>
    </location>
</feature>
<protein>
    <submittedName>
        <fullName evidence="3">Uncharacterized protein</fullName>
    </submittedName>
</protein>
<organism evidence="3 4">
    <name type="scientific">Hucho hucho</name>
    <name type="common">huchen</name>
    <dbReference type="NCBI Taxonomy" id="62062"/>
    <lineage>
        <taxon>Eukaryota</taxon>
        <taxon>Metazoa</taxon>
        <taxon>Chordata</taxon>
        <taxon>Craniata</taxon>
        <taxon>Vertebrata</taxon>
        <taxon>Euteleostomi</taxon>
        <taxon>Actinopterygii</taxon>
        <taxon>Neopterygii</taxon>
        <taxon>Teleostei</taxon>
        <taxon>Protacanthopterygii</taxon>
        <taxon>Salmoniformes</taxon>
        <taxon>Salmonidae</taxon>
        <taxon>Salmoninae</taxon>
        <taxon>Hucho</taxon>
    </lineage>
</organism>
<evidence type="ECO:0000256" key="2">
    <source>
        <dbReference type="SAM" id="Phobius"/>
    </source>
</evidence>
<feature type="transmembrane region" description="Helical" evidence="2">
    <location>
        <begin position="82"/>
        <end position="99"/>
    </location>
</feature>
<evidence type="ECO:0000256" key="1">
    <source>
        <dbReference type="SAM" id="MobiDB-lite"/>
    </source>
</evidence>
<dbReference type="Proteomes" id="UP000314982">
    <property type="component" value="Unassembled WGS sequence"/>
</dbReference>
<proteinExistence type="predicted"/>
<reference evidence="3" key="2">
    <citation type="submission" date="2025-08" db="UniProtKB">
        <authorList>
            <consortium name="Ensembl"/>
        </authorList>
    </citation>
    <scope>IDENTIFICATION</scope>
</reference>
<dbReference type="GeneTree" id="ENSGT00940000158548"/>
<keyword evidence="2" id="KW-0472">Membrane</keyword>
<evidence type="ECO:0000313" key="3">
    <source>
        <dbReference type="Ensembl" id="ENSHHUP00000024964.1"/>
    </source>
</evidence>
<feature type="compositionally biased region" description="Polar residues" evidence="1">
    <location>
        <begin position="60"/>
        <end position="71"/>
    </location>
</feature>
<keyword evidence="4" id="KW-1185">Reference proteome</keyword>
<name>A0A4W5LGE5_9TELE</name>
<keyword evidence="2" id="KW-0812">Transmembrane</keyword>
<dbReference type="STRING" id="62062.ENSHHUP00000024964"/>